<dbReference type="Gene3D" id="3.40.640.10">
    <property type="entry name" value="Type I PLP-dependent aspartate aminotransferase-like (Major domain)"/>
    <property type="match status" value="1"/>
</dbReference>
<dbReference type="AlphaFoldDB" id="A0A7J3XYU8"/>
<organism evidence="5">
    <name type="scientific">Thermogladius calderae</name>
    <dbReference type="NCBI Taxonomy" id="1200300"/>
    <lineage>
        <taxon>Archaea</taxon>
        <taxon>Thermoproteota</taxon>
        <taxon>Thermoprotei</taxon>
        <taxon>Desulfurococcales</taxon>
        <taxon>Desulfurococcaceae</taxon>
        <taxon>Thermogladius</taxon>
    </lineage>
</organism>
<name>A0A7J3XYU8_9CREN</name>
<feature type="domain" description="Glycine cleavage system P-protein N-terminal" evidence="4">
    <location>
        <begin position="14"/>
        <end position="462"/>
    </location>
</feature>
<dbReference type="EC" id="1.4.4.2" evidence="3"/>
<dbReference type="GO" id="GO:0004375">
    <property type="term" value="F:glycine dehydrogenase (decarboxylating) activity"/>
    <property type="evidence" value="ECO:0007669"/>
    <property type="project" value="UniProtKB-EC"/>
</dbReference>
<evidence type="ECO:0000256" key="1">
    <source>
        <dbReference type="ARBA" id="ARBA00023002"/>
    </source>
</evidence>
<comment type="similarity">
    <text evidence="3">Belongs to the GcvP family. N-terminal subunit subfamily.</text>
</comment>
<dbReference type="InterPro" id="IPR015421">
    <property type="entry name" value="PyrdxlP-dep_Trfase_major"/>
</dbReference>
<proteinExistence type="inferred from homology"/>
<dbReference type="NCBIfam" id="NF001696">
    <property type="entry name" value="PRK00451.1"/>
    <property type="match status" value="1"/>
</dbReference>
<dbReference type="GO" id="GO:0019464">
    <property type="term" value="P:glycine decarboxylation via glycine cleavage system"/>
    <property type="evidence" value="ECO:0007669"/>
    <property type="project" value="UniProtKB-UniRule"/>
</dbReference>
<gene>
    <name evidence="3" type="primary">gcvPA</name>
    <name evidence="5" type="ORF">ENM60_03645</name>
</gene>
<sequence>MSNHAGHPWISTSDEESVEKMLRVIGVKNVEELFSDIPDKIRLRLEDWLKLDIGFGRPLSEIEVRRLAEERLRRNIVFNPPPFMGGGVYPHYVPPLVKYIISRGEFLTAYTPYQAEISQGLMQAIFEYQSLIAELLDMDVVNASMYDWASALAEAVLMAVRVNKGRTKFLLPATMNPIHKKVVEAYARPHGIKLVEVGYDRESGWLDLEDLKAKIDENTAGVYIQYPNFFGVIEGGVKEAFELAHDKGALAVAGVYPISLGMLKPPGELGADIAVGEGQSLGLGLNYGGPYLGIFAVKYDMRLVRQMPGRIIGLTTTEDGGERAFSMILQTREQHIRREKATSNICTNEALMALAAAVYLSLLGGEGSRRLAEINYYHAHYAQLKLEEIGLNTKVFKGDFFNEFPVSFNEVKIEYRRVHEALLEKGLHGGLYIGGYYPELGETALYAFTEMHSVGDIDKLADSLSEILRRLGGG</sequence>
<comment type="caution">
    <text evidence="5">The sequence shown here is derived from an EMBL/GenBank/DDBJ whole genome shotgun (WGS) entry which is preliminary data.</text>
</comment>
<dbReference type="EMBL" id="DRYK01000049">
    <property type="protein sequence ID" value="HHP67867.1"/>
    <property type="molecule type" value="Genomic_DNA"/>
</dbReference>
<dbReference type="InterPro" id="IPR049315">
    <property type="entry name" value="GDC-P_N"/>
</dbReference>
<dbReference type="SUPFAM" id="SSF53383">
    <property type="entry name" value="PLP-dependent transferases"/>
    <property type="match status" value="1"/>
</dbReference>
<dbReference type="CDD" id="cd00613">
    <property type="entry name" value="GDC-P"/>
    <property type="match status" value="1"/>
</dbReference>
<reference evidence="5" key="1">
    <citation type="journal article" date="2020" name="mSystems">
        <title>Genome- and Community-Level Interaction Insights into Carbon Utilization and Element Cycling Functions of Hydrothermarchaeota in Hydrothermal Sediment.</title>
        <authorList>
            <person name="Zhou Z."/>
            <person name="Liu Y."/>
            <person name="Xu W."/>
            <person name="Pan J."/>
            <person name="Luo Z.H."/>
            <person name="Li M."/>
        </authorList>
    </citation>
    <scope>NUCLEOTIDE SEQUENCE [LARGE SCALE GENOMIC DNA]</scope>
    <source>
        <strain evidence="5">SpSt-110</strain>
    </source>
</reference>
<comment type="function">
    <text evidence="3">The glycine cleavage system catalyzes the degradation of glycine. The P protein binds the alpha-amino group of glycine through its pyridoxal phosphate cofactor; CO(2) is released and the remaining methylamine moiety is then transferred to the lipoamide cofactor of the H protein.</text>
</comment>
<dbReference type="InterPro" id="IPR020581">
    <property type="entry name" value="GDC_P"/>
</dbReference>
<keyword evidence="1 3" id="KW-0560">Oxidoreductase</keyword>
<dbReference type="GO" id="GO:0009116">
    <property type="term" value="P:nucleoside metabolic process"/>
    <property type="evidence" value="ECO:0007669"/>
    <property type="project" value="InterPro"/>
</dbReference>
<accession>A0A7J3XYU8</accession>
<dbReference type="PANTHER" id="PTHR42806">
    <property type="entry name" value="GLYCINE CLEAVAGE SYSTEM P-PROTEIN"/>
    <property type="match status" value="1"/>
</dbReference>
<dbReference type="InterPro" id="IPR015424">
    <property type="entry name" value="PyrdxlP-dep_Trfase"/>
</dbReference>
<dbReference type="PANTHER" id="PTHR42806:SF1">
    <property type="entry name" value="GLYCINE DEHYDROGENASE (DECARBOXYLATING)"/>
    <property type="match status" value="1"/>
</dbReference>
<evidence type="ECO:0000313" key="5">
    <source>
        <dbReference type="EMBL" id="HHP67867.1"/>
    </source>
</evidence>
<protein>
    <recommendedName>
        <fullName evidence="3">Probable glycine dehydrogenase (decarboxylating) subunit 1</fullName>
        <ecNumber evidence="3">1.4.4.2</ecNumber>
    </recommendedName>
    <alternativeName>
        <fullName evidence="3">Glycine cleavage system P-protein subunit 1</fullName>
    </alternativeName>
    <alternativeName>
        <fullName evidence="3">Glycine decarboxylase subunit 1</fullName>
    </alternativeName>
    <alternativeName>
        <fullName evidence="3">Glycine dehydrogenase (aminomethyl-transferring) subunit 1</fullName>
    </alternativeName>
</protein>
<dbReference type="HAMAP" id="MF_00712">
    <property type="entry name" value="GcvPA"/>
    <property type="match status" value="1"/>
</dbReference>
<dbReference type="Pfam" id="PF02347">
    <property type="entry name" value="GDC-P"/>
    <property type="match status" value="1"/>
</dbReference>
<dbReference type="InterPro" id="IPR015422">
    <property type="entry name" value="PyrdxlP-dep_Trfase_small"/>
</dbReference>
<dbReference type="Gene3D" id="3.90.1150.10">
    <property type="entry name" value="Aspartate Aminotransferase, domain 1"/>
    <property type="match status" value="1"/>
</dbReference>
<comment type="catalytic activity">
    <reaction evidence="2 3">
        <text>N(6)-[(R)-lipoyl]-L-lysyl-[glycine-cleavage complex H protein] + glycine + H(+) = N(6)-[(R)-S(8)-aminomethyldihydrolipoyl]-L-lysyl-[glycine-cleavage complex H protein] + CO2</text>
        <dbReference type="Rhea" id="RHEA:24304"/>
        <dbReference type="Rhea" id="RHEA-COMP:10494"/>
        <dbReference type="Rhea" id="RHEA-COMP:10495"/>
        <dbReference type="ChEBI" id="CHEBI:15378"/>
        <dbReference type="ChEBI" id="CHEBI:16526"/>
        <dbReference type="ChEBI" id="CHEBI:57305"/>
        <dbReference type="ChEBI" id="CHEBI:83099"/>
        <dbReference type="ChEBI" id="CHEBI:83143"/>
        <dbReference type="EC" id="1.4.4.2"/>
    </reaction>
</comment>
<dbReference type="InterPro" id="IPR023010">
    <property type="entry name" value="GcvPA"/>
</dbReference>
<comment type="subunit">
    <text evidence="3">The glycine cleavage system is composed of four proteins: P, T, L and H. In this organism, the P 'protein' is a heterodimer of two subunits.</text>
</comment>
<evidence type="ECO:0000256" key="2">
    <source>
        <dbReference type="ARBA" id="ARBA00049026"/>
    </source>
</evidence>
<evidence type="ECO:0000259" key="4">
    <source>
        <dbReference type="Pfam" id="PF02347"/>
    </source>
</evidence>
<evidence type="ECO:0000256" key="3">
    <source>
        <dbReference type="HAMAP-Rule" id="MF_00712"/>
    </source>
</evidence>
<dbReference type="PIRSF" id="PIRSF006815">
    <property type="entry name" value="GcvPA"/>
    <property type="match status" value="1"/>
</dbReference>